<feature type="transmembrane region" description="Helical" evidence="6">
    <location>
        <begin position="352"/>
        <end position="372"/>
    </location>
</feature>
<proteinExistence type="predicted"/>
<evidence type="ECO:0000256" key="2">
    <source>
        <dbReference type="ARBA" id="ARBA00022692"/>
    </source>
</evidence>
<dbReference type="Pfam" id="PF04142">
    <property type="entry name" value="Nuc_sug_transp"/>
    <property type="match status" value="2"/>
</dbReference>
<keyword evidence="4 6" id="KW-0472">Membrane</keyword>
<sequence>MSSVVNRKSSLSKRAPALNLNTDTMPVAEQTLYGIPLKYLSLITLALQNATLSILMRYSRVSNPDHAYNPASAVLLTEILKATISLYTAYKRTDDHTLNVNREDHLSPLFPKKRKSFLGNLPVKTPNSYKRRISLSLKDDTRPSESKLKAKILAGQIFSADSWKLSIPAILYVIQNNLAFVAASNLEVATFQVAYQMKILTTALFSVLLLGRKLSKSKWLSLVFLAIGVGIVQVQSTTTSSSQGGVHAGNPLTGFLAVAMACLTSGLAGVYFELVLKGSNVDLWVRNVQLSLFSFPPALLPVMFGKAAEGLSIFERLNLVRNFSGWAYATVLTQVLGGLVTALVIKYSDNILKGFATSISIVISSVASVVLFDFPITPGFVMGASTVLGSTMMYNKPTAAAAASSNNMPASTTSQSSHLSTPYKFDNEKDSNVDLRLSSSPKDTRSTLEKQASTFVPAHTMSESSYNVYTNNDSSYINSYGGHHAPSDSSSSDPLGESSNSSLGGSPEQYIYARPYDKKLVVEHQLNASERSHSDSPLPTPSYSGDSNPVDMAFTSSYKQS</sequence>
<evidence type="ECO:0000256" key="6">
    <source>
        <dbReference type="SAM" id="Phobius"/>
    </source>
</evidence>
<name>A0A4T0NIB2_9BASI</name>
<feature type="transmembrane region" description="Helical" evidence="6">
    <location>
        <begin position="218"/>
        <end position="235"/>
    </location>
</feature>
<comment type="caution">
    <text evidence="7">The sequence shown here is derived from an EMBL/GenBank/DDBJ whole genome shotgun (WGS) entry which is preliminary data.</text>
</comment>
<accession>A0A4T0NIB2</accession>
<dbReference type="SUPFAM" id="SSF103481">
    <property type="entry name" value="Multidrug resistance efflux transporter EmrE"/>
    <property type="match status" value="1"/>
</dbReference>
<organism evidence="7 8">
    <name type="scientific">Wallemia mellicola</name>
    <dbReference type="NCBI Taxonomy" id="1708541"/>
    <lineage>
        <taxon>Eukaryota</taxon>
        <taxon>Fungi</taxon>
        <taxon>Dikarya</taxon>
        <taxon>Basidiomycota</taxon>
        <taxon>Wallemiomycotina</taxon>
        <taxon>Wallemiomycetes</taxon>
        <taxon>Wallemiales</taxon>
        <taxon>Wallemiaceae</taxon>
        <taxon>Wallemia</taxon>
    </lineage>
</organism>
<feature type="compositionally biased region" description="Low complexity" evidence="5">
    <location>
        <begin position="487"/>
        <end position="508"/>
    </location>
</feature>
<evidence type="ECO:0000256" key="4">
    <source>
        <dbReference type="ARBA" id="ARBA00023136"/>
    </source>
</evidence>
<feature type="region of interest" description="Disordered" evidence="5">
    <location>
        <begin position="403"/>
        <end position="451"/>
    </location>
</feature>
<evidence type="ECO:0008006" key="9">
    <source>
        <dbReference type="Google" id="ProtNLM"/>
    </source>
</evidence>
<gene>
    <name evidence="7" type="ORF">E3Q17_03702</name>
</gene>
<feature type="compositionally biased region" description="Polar residues" evidence="5">
    <location>
        <begin position="535"/>
        <end position="547"/>
    </location>
</feature>
<dbReference type="GO" id="GO:0000139">
    <property type="term" value="C:Golgi membrane"/>
    <property type="evidence" value="ECO:0007669"/>
    <property type="project" value="InterPro"/>
</dbReference>
<evidence type="ECO:0000256" key="5">
    <source>
        <dbReference type="SAM" id="MobiDB-lite"/>
    </source>
</evidence>
<feature type="transmembrane region" description="Helical" evidence="6">
    <location>
        <begin position="255"/>
        <end position="276"/>
    </location>
</feature>
<evidence type="ECO:0000313" key="8">
    <source>
        <dbReference type="Proteomes" id="UP000307169"/>
    </source>
</evidence>
<dbReference type="EMBL" id="SPRH01000057">
    <property type="protein sequence ID" value="TIB96735.1"/>
    <property type="molecule type" value="Genomic_DNA"/>
</dbReference>
<dbReference type="GO" id="GO:0015165">
    <property type="term" value="F:pyrimidine nucleotide-sugar transmembrane transporter activity"/>
    <property type="evidence" value="ECO:0007669"/>
    <property type="project" value="InterPro"/>
</dbReference>
<reference evidence="7 8" key="1">
    <citation type="submission" date="2019-03" db="EMBL/GenBank/DDBJ databases">
        <title>Sequencing 25 genomes of Wallemia mellicola.</title>
        <authorList>
            <person name="Gostincar C."/>
        </authorList>
    </citation>
    <scope>NUCLEOTIDE SEQUENCE [LARGE SCALE GENOMIC DNA]</scope>
    <source>
        <strain evidence="7 8">EXF-1262</strain>
    </source>
</reference>
<dbReference type="PANTHER" id="PTHR10231">
    <property type="entry name" value="NUCLEOTIDE-SUGAR TRANSMEMBRANE TRANSPORTER"/>
    <property type="match status" value="1"/>
</dbReference>
<dbReference type="Proteomes" id="UP000307169">
    <property type="component" value="Unassembled WGS sequence"/>
</dbReference>
<feature type="transmembrane region" description="Helical" evidence="6">
    <location>
        <begin position="288"/>
        <end position="305"/>
    </location>
</feature>
<dbReference type="InterPro" id="IPR037185">
    <property type="entry name" value="EmrE-like"/>
</dbReference>
<keyword evidence="3 6" id="KW-1133">Transmembrane helix</keyword>
<evidence type="ECO:0000256" key="1">
    <source>
        <dbReference type="ARBA" id="ARBA00004141"/>
    </source>
</evidence>
<keyword evidence="2 6" id="KW-0812">Transmembrane</keyword>
<feature type="transmembrane region" description="Helical" evidence="6">
    <location>
        <begin position="325"/>
        <end position="345"/>
    </location>
</feature>
<dbReference type="InterPro" id="IPR007271">
    <property type="entry name" value="Nuc_sug_transpt"/>
</dbReference>
<feature type="transmembrane region" description="Helical" evidence="6">
    <location>
        <begin position="194"/>
        <end position="211"/>
    </location>
</feature>
<dbReference type="AlphaFoldDB" id="A0A4T0NIB2"/>
<evidence type="ECO:0000313" key="7">
    <source>
        <dbReference type="EMBL" id="TIB96735.1"/>
    </source>
</evidence>
<feature type="compositionally biased region" description="Low complexity" evidence="5">
    <location>
        <begin position="403"/>
        <end position="414"/>
    </location>
</feature>
<protein>
    <recommendedName>
        <fullName evidence="9">Nucleotide-sugar transporter</fullName>
    </recommendedName>
</protein>
<feature type="region of interest" description="Disordered" evidence="5">
    <location>
        <begin position="479"/>
        <end position="561"/>
    </location>
</feature>
<evidence type="ECO:0000256" key="3">
    <source>
        <dbReference type="ARBA" id="ARBA00022989"/>
    </source>
</evidence>
<dbReference type="NCBIfam" id="TIGR00803">
    <property type="entry name" value="nst"/>
    <property type="match status" value="1"/>
</dbReference>
<comment type="subcellular location">
    <subcellularLocation>
        <location evidence="1">Membrane</location>
        <topology evidence="1">Multi-pass membrane protein</topology>
    </subcellularLocation>
</comment>